<feature type="transmembrane region" description="Helical" evidence="1">
    <location>
        <begin position="17"/>
        <end position="37"/>
    </location>
</feature>
<gene>
    <name evidence="3" type="ORF">PSET11_00114</name>
</gene>
<keyword evidence="1" id="KW-0472">Membrane</keyword>
<organism evidence="3 4">
    <name type="scientific">Arthrobacter ulcerisalmonis</name>
    <dbReference type="NCBI Taxonomy" id="2483813"/>
    <lineage>
        <taxon>Bacteria</taxon>
        <taxon>Bacillati</taxon>
        <taxon>Actinomycetota</taxon>
        <taxon>Actinomycetes</taxon>
        <taxon>Micrococcales</taxon>
        <taxon>Micrococcaceae</taxon>
        <taxon>Arthrobacter</taxon>
    </lineage>
</organism>
<dbReference type="RefSeq" id="WP_124089699.1">
    <property type="nucleotide sequence ID" value="NZ_CBCRYA010000006.1"/>
</dbReference>
<keyword evidence="4" id="KW-1185">Reference proteome</keyword>
<sequence length="325" mass="33902">MSSPQRPPASTTNRRPLLYWASLICVAALILIPAWMLAGNPAVLGGHPLLPALLVVAAVVGLLWGVLLWRRRRRRAAPQRSTLRSVGAWVGRVAVLGLVAVLAWLNPFAYQPGSRAEAGPKSDYVVTETPTAITMVPDGKPAARGLIFYPGARVDAKAYQDILAPVVGAGLLVVILKEPLGLSLLDGNQAESAIADNPDITTWTVGGHSLGGVSASSFAQDNAEVKGLLLYGSYPLDSLRGRPNLAALSVSGSADGLSTPEKIDASRELLPADTDYVTIEGGVHAFFGNYGPQPGDGEPGISMDAAQEQISAATVEFLQKVGSAG</sequence>
<protein>
    <submittedName>
        <fullName evidence="3">Alpha/beta hydrolase family protein</fullName>
    </submittedName>
</protein>
<evidence type="ECO:0000313" key="3">
    <source>
        <dbReference type="EMBL" id="VDC18247.1"/>
    </source>
</evidence>
<name>A0A3P5WCW0_9MICC</name>
<keyword evidence="1" id="KW-1133">Transmembrane helix</keyword>
<dbReference type="GO" id="GO:0016787">
    <property type="term" value="F:hydrolase activity"/>
    <property type="evidence" value="ECO:0007669"/>
    <property type="project" value="UniProtKB-KW"/>
</dbReference>
<dbReference type="SUPFAM" id="SSF53474">
    <property type="entry name" value="alpha/beta-Hydrolases"/>
    <property type="match status" value="1"/>
</dbReference>
<evidence type="ECO:0000259" key="2">
    <source>
        <dbReference type="Pfam" id="PF12695"/>
    </source>
</evidence>
<dbReference type="Gene3D" id="3.40.50.1820">
    <property type="entry name" value="alpha/beta hydrolase"/>
    <property type="match status" value="1"/>
</dbReference>
<dbReference type="Proteomes" id="UP000280861">
    <property type="component" value="Unassembled WGS sequence"/>
</dbReference>
<proteinExistence type="predicted"/>
<keyword evidence="1" id="KW-0812">Transmembrane</keyword>
<keyword evidence="3" id="KW-0378">Hydrolase</keyword>
<feature type="transmembrane region" description="Helical" evidence="1">
    <location>
        <begin position="89"/>
        <end position="110"/>
    </location>
</feature>
<accession>A0A3P5WCW0</accession>
<dbReference type="Pfam" id="PF12695">
    <property type="entry name" value="Abhydrolase_5"/>
    <property type="match status" value="1"/>
</dbReference>
<dbReference type="OrthoDB" id="9780932at2"/>
<dbReference type="InterPro" id="IPR029059">
    <property type="entry name" value="AB_hydrolase_5"/>
</dbReference>
<dbReference type="AlphaFoldDB" id="A0A3P5WCW0"/>
<feature type="transmembrane region" description="Helical" evidence="1">
    <location>
        <begin position="49"/>
        <end position="69"/>
    </location>
</feature>
<reference evidence="3 4" key="1">
    <citation type="submission" date="2018-11" db="EMBL/GenBank/DDBJ databases">
        <authorList>
            <person name="Criscuolo A."/>
        </authorList>
    </citation>
    <scope>NUCLEOTIDE SEQUENCE [LARGE SCALE GENOMIC DNA]</scope>
    <source>
        <strain evidence="3">AT11b</strain>
    </source>
</reference>
<dbReference type="EMBL" id="UXAU01000009">
    <property type="protein sequence ID" value="VDC18247.1"/>
    <property type="molecule type" value="Genomic_DNA"/>
</dbReference>
<dbReference type="InterPro" id="IPR029058">
    <property type="entry name" value="AB_hydrolase_fold"/>
</dbReference>
<evidence type="ECO:0000313" key="4">
    <source>
        <dbReference type="Proteomes" id="UP000280861"/>
    </source>
</evidence>
<feature type="domain" description="Alpha/beta hydrolase fold-5" evidence="2">
    <location>
        <begin position="145"/>
        <end position="307"/>
    </location>
</feature>
<evidence type="ECO:0000256" key="1">
    <source>
        <dbReference type="SAM" id="Phobius"/>
    </source>
</evidence>